<dbReference type="Proteomes" id="UP001205603">
    <property type="component" value="Unassembled WGS sequence"/>
</dbReference>
<evidence type="ECO:0000313" key="9">
    <source>
        <dbReference type="EMBL" id="MCP9612325.1"/>
    </source>
</evidence>
<evidence type="ECO:0000256" key="5">
    <source>
        <dbReference type="ARBA" id="ARBA00023065"/>
    </source>
</evidence>
<keyword evidence="10" id="KW-1185">Reference proteome</keyword>
<dbReference type="InterPro" id="IPR003810">
    <property type="entry name" value="Mntp/YtaF"/>
</dbReference>
<feature type="transmembrane region" description="Helical" evidence="8">
    <location>
        <begin position="165"/>
        <end position="187"/>
    </location>
</feature>
<keyword evidence="3 8" id="KW-0812">Transmembrane</keyword>
<evidence type="ECO:0000256" key="6">
    <source>
        <dbReference type="ARBA" id="ARBA00023136"/>
    </source>
</evidence>
<feature type="transmembrane region" description="Helical" evidence="8">
    <location>
        <begin position="39"/>
        <end position="58"/>
    </location>
</feature>
<dbReference type="RefSeq" id="WP_255027616.1">
    <property type="nucleotide sequence ID" value="NZ_JANDHW010000008.1"/>
</dbReference>
<sequence length="188" mass="20990">MGIFEILLLAIGLSMDCFAVSLTMGTVMHPLRWKKVLKVSAFFGIFQGGMPLIGWWLGHGFRRYIESYDHWIAFTLLLFLGGKMIYEGSKREEDRPVCFDPTCTRTLIGLSVATSIDALAVGISFAFLNMNMCIPTLIITFTTIIISLIGQYIGKCFGRRLKTGAEVIGGIILILIGVKILIEHLYFQ</sequence>
<evidence type="ECO:0000256" key="3">
    <source>
        <dbReference type="ARBA" id="ARBA00022692"/>
    </source>
</evidence>
<organism evidence="9 10">
    <name type="scientific">Coprobacter tertius</name>
    <dbReference type="NCBI Taxonomy" id="2944915"/>
    <lineage>
        <taxon>Bacteria</taxon>
        <taxon>Pseudomonadati</taxon>
        <taxon>Bacteroidota</taxon>
        <taxon>Bacteroidia</taxon>
        <taxon>Bacteroidales</taxon>
        <taxon>Barnesiellaceae</taxon>
        <taxon>Coprobacter</taxon>
    </lineage>
</organism>
<keyword evidence="7 8" id="KW-0464">Manganese</keyword>
<keyword evidence="2 8" id="KW-1003">Cell membrane</keyword>
<evidence type="ECO:0000256" key="8">
    <source>
        <dbReference type="HAMAP-Rule" id="MF_01521"/>
    </source>
</evidence>
<evidence type="ECO:0000313" key="10">
    <source>
        <dbReference type="Proteomes" id="UP001205603"/>
    </source>
</evidence>
<dbReference type="HAMAP" id="MF_01521">
    <property type="entry name" value="MntP_pump"/>
    <property type="match status" value="1"/>
</dbReference>
<comment type="subcellular location">
    <subcellularLocation>
        <location evidence="8">Cell membrane</location>
        <topology evidence="8">Multi-pass membrane protein</topology>
    </subcellularLocation>
</comment>
<evidence type="ECO:0000256" key="1">
    <source>
        <dbReference type="ARBA" id="ARBA00022448"/>
    </source>
</evidence>
<dbReference type="InterPro" id="IPR022929">
    <property type="entry name" value="Put_MntP"/>
</dbReference>
<evidence type="ECO:0000256" key="4">
    <source>
        <dbReference type="ARBA" id="ARBA00022989"/>
    </source>
</evidence>
<feature type="transmembrane region" description="Helical" evidence="8">
    <location>
        <begin position="134"/>
        <end position="153"/>
    </location>
</feature>
<comment type="similarity">
    <text evidence="8">Belongs to the MntP (TC 9.B.29) family.</text>
</comment>
<proteinExistence type="inferred from homology"/>
<evidence type="ECO:0000256" key="7">
    <source>
        <dbReference type="ARBA" id="ARBA00023211"/>
    </source>
</evidence>
<keyword evidence="6 8" id="KW-0472">Membrane</keyword>
<feature type="transmembrane region" description="Helical" evidence="8">
    <location>
        <begin position="107"/>
        <end position="128"/>
    </location>
</feature>
<comment type="function">
    <text evidence="8">Probably functions as a manganese efflux pump.</text>
</comment>
<accession>A0ABT1MI71</accession>
<reference evidence="9 10" key="1">
    <citation type="submission" date="2022-07" db="EMBL/GenBank/DDBJ databases">
        <title>Fecal culturing of patients with breast cancer.</title>
        <authorList>
            <person name="Teng N.M.Y."/>
            <person name="Kiu R."/>
            <person name="Evans R."/>
            <person name="Baker D.J."/>
            <person name="Zenner C."/>
            <person name="Robinson S.D."/>
            <person name="Hall L.J."/>
        </authorList>
    </citation>
    <scope>NUCLEOTIDE SEQUENCE [LARGE SCALE GENOMIC DNA]</scope>
    <source>
        <strain evidence="9 10">LH1063</strain>
    </source>
</reference>
<keyword evidence="4 8" id="KW-1133">Transmembrane helix</keyword>
<dbReference type="Pfam" id="PF02659">
    <property type="entry name" value="Mntp"/>
    <property type="match status" value="1"/>
</dbReference>
<dbReference type="EMBL" id="JANDHW010000008">
    <property type="protein sequence ID" value="MCP9612325.1"/>
    <property type="molecule type" value="Genomic_DNA"/>
</dbReference>
<gene>
    <name evidence="8" type="primary">mntP</name>
    <name evidence="9" type="ORF">NMU02_09495</name>
</gene>
<keyword evidence="1 8" id="KW-0813">Transport</keyword>
<name>A0ABT1MI71_9BACT</name>
<evidence type="ECO:0000256" key="2">
    <source>
        <dbReference type="ARBA" id="ARBA00022475"/>
    </source>
</evidence>
<feature type="transmembrane region" description="Helical" evidence="8">
    <location>
        <begin position="6"/>
        <end position="27"/>
    </location>
</feature>
<keyword evidence="5 8" id="KW-0406">Ion transport</keyword>
<dbReference type="PANTHER" id="PTHR35529">
    <property type="entry name" value="MANGANESE EFFLUX PUMP MNTP-RELATED"/>
    <property type="match status" value="1"/>
</dbReference>
<protein>
    <recommendedName>
        <fullName evidence="8">Putative manganese efflux pump MntP</fullName>
    </recommendedName>
</protein>
<comment type="caution">
    <text evidence="9">The sequence shown here is derived from an EMBL/GenBank/DDBJ whole genome shotgun (WGS) entry which is preliminary data.</text>
</comment>
<dbReference type="PANTHER" id="PTHR35529:SF1">
    <property type="entry name" value="MANGANESE EFFLUX PUMP MNTP-RELATED"/>
    <property type="match status" value="1"/>
</dbReference>